<organism evidence="1 2">
    <name type="scientific">Capra hircus</name>
    <name type="common">Goat</name>
    <dbReference type="NCBI Taxonomy" id="9925"/>
    <lineage>
        <taxon>Eukaryota</taxon>
        <taxon>Metazoa</taxon>
        <taxon>Chordata</taxon>
        <taxon>Craniata</taxon>
        <taxon>Vertebrata</taxon>
        <taxon>Euteleostomi</taxon>
        <taxon>Mammalia</taxon>
        <taxon>Eutheria</taxon>
        <taxon>Laurasiatheria</taxon>
        <taxon>Artiodactyla</taxon>
        <taxon>Ruminantia</taxon>
        <taxon>Pecora</taxon>
        <taxon>Bovidae</taxon>
        <taxon>Caprinae</taxon>
        <taxon>Capra</taxon>
    </lineage>
</organism>
<accession>A0A452DKF3</accession>
<sequence>MSHKVANTQLFVRNQELHTLKVTGQGMVTQIEARVASLEGIALEDQDEAILSHCGVEALSTQEVAGRILGGKAHGSLTHKDRYNMILLVGGIG</sequence>
<keyword evidence="2" id="KW-1185">Reference proteome</keyword>
<evidence type="ECO:0008006" key="3">
    <source>
        <dbReference type="Google" id="ProtNLM"/>
    </source>
</evidence>
<evidence type="ECO:0000313" key="2">
    <source>
        <dbReference type="Proteomes" id="UP000291000"/>
    </source>
</evidence>
<dbReference type="STRING" id="9925.ENSCHIP00000000289"/>
<evidence type="ECO:0000313" key="1">
    <source>
        <dbReference type="Ensembl" id="ENSCHIP00000000289.1"/>
    </source>
</evidence>
<dbReference type="AlphaFoldDB" id="A0A452DKF3"/>
<dbReference type="GeneTree" id="ENSGT01020000230624"/>
<dbReference type="Ensembl" id="ENSCHIT00000000313.1">
    <property type="protein sequence ID" value="ENSCHIP00000000289.1"/>
    <property type="gene ID" value="ENSCHIG00000000209.1"/>
</dbReference>
<proteinExistence type="predicted"/>
<reference evidence="1" key="3">
    <citation type="submission" date="2025-09" db="UniProtKB">
        <authorList>
            <consortium name="Ensembl"/>
        </authorList>
    </citation>
    <scope>IDENTIFICATION</scope>
</reference>
<reference evidence="1" key="2">
    <citation type="submission" date="2025-08" db="UniProtKB">
        <authorList>
            <consortium name="Ensembl"/>
        </authorList>
    </citation>
    <scope>IDENTIFICATION</scope>
</reference>
<reference evidence="1 2" key="1">
    <citation type="submission" date="2016-04" db="EMBL/GenBank/DDBJ databases">
        <title>Polished mammalian reference genomes with single-molecule sequencing and chromosome conformation capture applied to the Capra hircus genome.</title>
        <authorList>
            <person name="Bickhart D.M."/>
            <person name="Koren S."/>
            <person name="Rosen B."/>
            <person name="Hastie A."/>
            <person name="Liachko I."/>
            <person name="Sullivan S.T."/>
            <person name="Burton J."/>
            <person name="Sayre B.L."/>
            <person name="Huson H.J."/>
            <person name="Lee J."/>
            <person name="Lam E."/>
            <person name="Kelley C.M."/>
            <person name="Hutchison J.L."/>
            <person name="Zhou Y."/>
            <person name="Sun J."/>
            <person name="Crisa A."/>
            <person name="Schwartz J.C."/>
            <person name="Hammond J.A."/>
            <person name="Schroeder S.G."/>
            <person name="Liu G.E."/>
            <person name="Dunham M."/>
            <person name="Shendure J."/>
            <person name="Sonstegard T.S."/>
            <person name="Phillippy A.M."/>
            <person name="Van Tassell C.P."/>
            <person name="Smith T.P."/>
        </authorList>
    </citation>
    <scope>NUCLEOTIDE SEQUENCE [LARGE SCALE GENOMIC DNA]</scope>
</reference>
<name>A0A452DKF3_CAPHI</name>
<protein>
    <recommendedName>
        <fullName evidence="3">Ubiquitin-like domain-containing protein</fullName>
    </recommendedName>
</protein>
<dbReference type="Proteomes" id="UP000291000">
    <property type="component" value="Chromosome 28"/>
</dbReference>
<dbReference type="EMBL" id="LWLT01000030">
    <property type="status" value="NOT_ANNOTATED_CDS"/>
    <property type="molecule type" value="Genomic_DNA"/>
</dbReference>